<dbReference type="AlphaFoldDB" id="A0A2K9Z7D0"/>
<organism evidence="1 2">
    <name type="scientific">Rhizobium leguminosarum</name>
    <dbReference type="NCBI Taxonomy" id="384"/>
    <lineage>
        <taxon>Bacteria</taxon>
        <taxon>Pseudomonadati</taxon>
        <taxon>Pseudomonadota</taxon>
        <taxon>Alphaproteobacteria</taxon>
        <taxon>Hyphomicrobiales</taxon>
        <taxon>Rhizobiaceae</taxon>
        <taxon>Rhizobium/Agrobacterium group</taxon>
        <taxon>Rhizobium</taxon>
    </lineage>
</organism>
<accession>A0A2K9Z7D0</accession>
<gene>
    <name evidence="1" type="ORF">CUJ84_Chr003811</name>
</gene>
<proteinExistence type="predicted"/>
<sequence length="101" mass="11576">MSRRFQQRLCRVAEVISAEVLSSRFNLAGGIFSARRFICIGRKIIGAQVIFLSLQRHCFMVIRKRSFLHCIEKMIIRVVKSMSAALHHSQVQSGNWDLTIA</sequence>
<evidence type="ECO:0000313" key="1">
    <source>
        <dbReference type="EMBL" id="AUW44142.1"/>
    </source>
</evidence>
<name>A0A2K9Z7D0_RHILE</name>
<evidence type="ECO:0000313" key="2">
    <source>
        <dbReference type="Proteomes" id="UP000238523"/>
    </source>
</evidence>
<dbReference type="Proteomes" id="UP000238523">
    <property type="component" value="Chromosome"/>
</dbReference>
<reference evidence="1 2" key="1">
    <citation type="submission" date="2017-11" db="EMBL/GenBank/DDBJ databases">
        <title>Complete genome of Rhizobium leguminosarum Norway, an ineffective micro-symbiont.</title>
        <authorList>
            <person name="Hoffrichter A."/>
            <person name="Liang J."/>
            <person name="Brachmann A."/>
            <person name="Marin M."/>
        </authorList>
    </citation>
    <scope>NUCLEOTIDE SEQUENCE [LARGE SCALE GENOMIC DNA]</scope>
    <source>
        <strain evidence="1 2">Norway</strain>
    </source>
</reference>
<dbReference type="EMBL" id="CP025012">
    <property type="protein sequence ID" value="AUW44142.1"/>
    <property type="molecule type" value="Genomic_DNA"/>
</dbReference>
<protein>
    <submittedName>
        <fullName evidence="1">Uncharacterized protein</fullName>
    </submittedName>
</protein>